<dbReference type="RefSeq" id="WP_171417790.1">
    <property type="nucleotide sequence ID" value="NZ_JABFOR010000022.1"/>
</dbReference>
<dbReference type="GO" id="GO:0016747">
    <property type="term" value="F:acyltransferase activity, transferring groups other than amino-acyl groups"/>
    <property type="evidence" value="ECO:0007669"/>
    <property type="project" value="InterPro"/>
</dbReference>
<evidence type="ECO:0000259" key="1">
    <source>
        <dbReference type="PROSITE" id="PS51186"/>
    </source>
</evidence>
<evidence type="ECO:0000313" key="3">
    <source>
        <dbReference type="Proteomes" id="UP000552038"/>
    </source>
</evidence>
<dbReference type="SUPFAM" id="SSF55729">
    <property type="entry name" value="Acyl-CoA N-acyltransferases (Nat)"/>
    <property type="match status" value="1"/>
</dbReference>
<dbReference type="AlphaFoldDB" id="A0AAP7DJY6"/>
<dbReference type="InterPro" id="IPR000182">
    <property type="entry name" value="GNAT_dom"/>
</dbReference>
<accession>A0AAP7DJY6</accession>
<dbReference type="CDD" id="cd04301">
    <property type="entry name" value="NAT_SF"/>
    <property type="match status" value="1"/>
</dbReference>
<name>A0AAP7DJY6_PAEAL</name>
<dbReference type="Pfam" id="PF00583">
    <property type="entry name" value="Acetyltransf_1"/>
    <property type="match status" value="1"/>
</dbReference>
<dbReference type="InterPro" id="IPR016181">
    <property type="entry name" value="Acyl_CoA_acyltransferase"/>
</dbReference>
<proteinExistence type="predicted"/>
<reference evidence="2 3" key="1">
    <citation type="submission" date="2020-05" db="EMBL/GenBank/DDBJ databases">
        <title>Whole genome sequencing and identification of novel metabolites from Paenibacillus alvei strain JR949.</title>
        <authorList>
            <person name="Rajendhran J."/>
            <person name="Sree Pranav P."/>
            <person name="Mahalakshmi B."/>
            <person name="Karthikeyan R."/>
        </authorList>
    </citation>
    <scope>NUCLEOTIDE SEQUENCE [LARGE SCALE GENOMIC DNA]</scope>
    <source>
        <strain evidence="2 3">JR949</strain>
    </source>
</reference>
<protein>
    <submittedName>
        <fullName evidence="2">GNAT family N-acetyltransferase</fullName>
    </submittedName>
</protein>
<dbReference type="Gene3D" id="3.40.630.30">
    <property type="match status" value="1"/>
</dbReference>
<sequence length="87" mass="9934">MVAKNEDGEYAAYCGLWYCPVTDYAYVEPLCVIPAYRGRGLGRAVLVEALKRSHALGAKAYVISDLPIYKTIGFEQHSNYSFYWRHH</sequence>
<evidence type="ECO:0000313" key="2">
    <source>
        <dbReference type="EMBL" id="NOJ72201.1"/>
    </source>
</evidence>
<dbReference type="Proteomes" id="UP000552038">
    <property type="component" value="Unassembled WGS sequence"/>
</dbReference>
<gene>
    <name evidence="2" type="ORF">HMI46_16745</name>
</gene>
<dbReference type="EMBL" id="JABFOR010000022">
    <property type="protein sequence ID" value="NOJ72201.1"/>
    <property type="molecule type" value="Genomic_DNA"/>
</dbReference>
<organism evidence="2 3">
    <name type="scientific">Paenibacillus alvei</name>
    <name type="common">Bacillus alvei</name>
    <dbReference type="NCBI Taxonomy" id="44250"/>
    <lineage>
        <taxon>Bacteria</taxon>
        <taxon>Bacillati</taxon>
        <taxon>Bacillota</taxon>
        <taxon>Bacilli</taxon>
        <taxon>Bacillales</taxon>
        <taxon>Paenibacillaceae</taxon>
        <taxon>Paenibacillus</taxon>
    </lineage>
</organism>
<feature type="domain" description="N-acetyltransferase" evidence="1">
    <location>
        <begin position="1"/>
        <end position="87"/>
    </location>
</feature>
<dbReference type="PROSITE" id="PS51186">
    <property type="entry name" value="GNAT"/>
    <property type="match status" value="1"/>
</dbReference>
<comment type="caution">
    <text evidence="2">The sequence shown here is derived from an EMBL/GenBank/DDBJ whole genome shotgun (WGS) entry which is preliminary data.</text>
</comment>